<evidence type="ECO:0000313" key="2">
    <source>
        <dbReference type="Proteomes" id="UP000193577"/>
    </source>
</evidence>
<dbReference type="RefSeq" id="WP_085302049.1">
    <property type="nucleotide sequence ID" value="NZ_AP022594.1"/>
</dbReference>
<sequence length="282" mass="31045">MSDHPVVVGSDGVVSRAELMAAGIGDAGIRRLVCRQTLRRLRPGWYAAPHADPVVCRAVALGGALTCVSALDRHGIWVPEGAAHTLHLRVNPYRRRPLRAVPGIRPCACGPTPRPVDDLEPAVVAAVGCLQGPELVAVLDSVLHQRMLSPQRLRELLAGQPRRVWRWLAAADGSAESGTETLLRLHFRSRHIAFRPQVFIPGVGTVDFLIGKRLVVEADSHRHYAGDGIEVDRERDLELHRLGFLPFRVSYQQVFHHFDRVAAALDAVLARGEHRVPTEIDV</sequence>
<protein>
    <submittedName>
        <fullName evidence="1">Uncharacterized protein</fullName>
    </submittedName>
</protein>
<comment type="caution">
    <text evidence="1">The sequence shown here is derived from an EMBL/GenBank/DDBJ whole genome shotgun (WGS) entry which is preliminary data.</text>
</comment>
<name>A0A7I7S8Q9_9MYCO</name>
<dbReference type="EMBL" id="NCXO01000003">
    <property type="protein sequence ID" value="OSC35518.1"/>
    <property type="molecule type" value="Genomic_DNA"/>
</dbReference>
<organism evidence="1 2">
    <name type="scientific">Mycolicibacillus koreensis</name>
    <dbReference type="NCBI Taxonomy" id="1069220"/>
    <lineage>
        <taxon>Bacteria</taxon>
        <taxon>Bacillati</taxon>
        <taxon>Actinomycetota</taxon>
        <taxon>Actinomycetes</taxon>
        <taxon>Mycobacteriales</taxon>
        <taxon>Mycobacteriaceae</taxon>
        <taxon>Mycolicibacillus</taxon>
    </lineage>
</organism>
<accession>A0A7I7S8Q9</accession>
<dbReference type="OrthoDB" id="4701311at2"/>
<dbReference type="Pfam" id="PF04480">
    <property type="entry name" value="DUF559"/>
    <property type="match status" value="1"/>
</dbReference>
<gene>
    <name evidence="1" type="ORF">B8W67_01975</name>
</gene>
<reference evidence="1 2" key="1">
    <citation type="submission" date="2017-04" db="EMBL/GenBank/DDBJ databases">
        <title>The new phylogeny of genus Mycobacterium.</title>
        <authorList>
            <person name="Tortoli E."/>
            <person name="Trovato A."/>
            <person name="Cirillo D.M."/>
        </authorList>
    </citation>
    <scope>NUCLEOTIDE SEQUENCE [LARGE SCALE GENOMIC DNA]</scope>
    <source>
        <strain evidence="1 2">KCTC 19819</strain>
    </source>
</reference>
<keyword evidence="2" id="KW-1185">Reference proteome</keyword>
<evidence type="ECO:0000313" key="1">
    <source>
        <dbReference type="EMBL" id="OSC35518.1"/>
    </source>
</evidence>
<proteinExistence type="predicted"/>
<dbReference type="InterPro" id="IPR007569">
    <property type="entry name" value="DUF559"/>
</dbReference>
<dbReference type="Gene3D" id="3.40.960.10">
    <property type="entry name" value="VSR Endonuclease"/>
    <property type="match status" value="1"/>
</dbReference>
<dbReference type="AlphaFoldDB" id="A0A7I7S8Q9"/>
<dbReference type="Proteomes" id="UP000193577">
    <property type="component" value="Unassembled WGS sequence"/>
</dbReference>